<dbReference type="InterPro" id="IPR053219">
    <property type="entry name" value="GPCR_Dmsr-1"/>
</dbReference>
<comment type="subcellular location">
    <subcellularLocation>
        <location evidence="1">Membrane</location>
    </subcellularLocation>
</comment>
<dbReference type="SUPFAM" id="SSF81321">
    <property type="entry name" value="Family A G protein-coupled receptor-like"/>
    <property type="match status" value="1"/>
</dbReference>
<dbReference type="EMBL" id="GDHF01032208">
    <property type="protein sequence ID" value="JAI20106.1"/>
    <property type="molecule type" value="Transcribed_RNA"/>
</dbReference>
<dbReference type="PANTHER" id="PTHR46273">
    <property type="entry name" value="MYOSUPPRESSIN RECEPTOR 1, ISOFORM B-RELATED"/>
    <property type="match status" value="1"/>
</dbReference>
<dbReference type="GO" id="GO:0005886">
    <property type="term" value="C:plasma membrane"/>
    <property type="evidence" value="ECO:0007669"/>
    <property type="project" value="TreeGrafter"/>
</dbReference>
<evidence type="ECO:0000256" key="4">
    <source>
        <dbReference type="ARBA" id="ARBA00022989"/>
    </source>
</evidence>
<dbReference type="Pfam" id="PF00001">
    <property type="entry name" value="7tm_1"/>
    <property type="match status" value="1"/>
</dbReference>
<dbReference type="PANTHER" id="PTHR46273:SF4">
    <property type="entry name" value="AT19640P"/>
    <property type="match status" value="1"/>
</dbReference>
<reference evidence="8" key="1">
    <citation type="submission" date="2015-06" db="EMBL/GenBank/DDBJ databases">
        <authorList>
            <person name="Hoefler B.C."/>
            <person name="Straight P.D."/>
        </authorList>
    </citation>
    <scope>NUCLEOTIDE SEQUENCE</scope>
</reference>
<sequence length="267" mass="30469">MHFTQILHTISIGLTVTLAIWRYVAIRHPHGRFAAFLLSHCTEAIIFSFIVSPIVCFPTLFVFKVRESYVEDSQEPLYHVYADEDTQLYRINFWIHSVIIKLLPCCILTVISFILVRVLCEASKRKQKLKDYNNPNKTGNANGGSSCAGEVPLTEQRHSQRPPKCDRRTDRTTMLLVAVLILFLVTEFPQGILGLLSGVLEKCFFFVCYPPFGEMMDLLALINAAVGFVLYGLMSKQFRTTFKSLFFKKNFGSMEMTRLTRVTTTCV</sequence>
<accession>A0A0K8U0P3</accession>
<feature type="transmembrane region" description="Helical" evidence="6">
    <location>
        <begin position="93"/>
        <end position="120"/>
    </location>
</feature>
<evidence type="ECO:0000256" key="6">
    <source>
        <dbReference type="SAM" id="Phobius"/>
    </source>
</evidence>
<evidence type="ECO:0000256" key="5">
    <source>
        <dbReference type="ARBA" id="ARBA00023136"/>
    </source>
</evidence>
<feature type="transmembrane region" description="Helical" evidence="6">
    <location>
        <begin position="44"/>
        <end position="63"/>
    </location>
</feature>
<dbReference type="PROSITE" id="PS50262">
    <property type="entry name" value="G_PROTEIN_RECEP_F1_2"/>
    <property type="match status" value="1"/>
</dbReference>
<feature type="domain" description="G-protein coupled receptors family 1 profile" evidence="7">
    <location>
        <begin position="1"/>
        <end position="231"/>
    </location>
</feature>
<gene>
    <name evidence="8" type="ORF">c1_g1_i6</name>
</gene>
<dbReference type="GO" id="GO:0008528">
    <property type="term" value="F:G protein-coupled peptide receptor activity"/>
    <property type="evidence" value="ECO:0007669"/>
    <property type="project" value="TreeGrafter"/>
</dbReference>
<evidence type="ECO:0000259" key="7">
    <source>
        <dbReference type="PROSITE" id="PS50262"/>
    </source>
</evidence>
<dbReference type="CDD" id="cd14978">
    <property type="entry name" value="7tmA_FMRFamide_R-like"/>
    <property type="match status" value="1"/>
</dbReference>
<dbReference type="AlphaFoldDB" id="A0A0K8U0P3"/>
<comment type="similarity">
    <text evidence="2">Belongs to the G-protein coupled receptor 1 family.</text>
</comment>
<keyword evidence="5 6" id="KW-0472">Membrane</keyword>
<evidence type="ECO:0000256" key="3">
    <source>
        <dbReference type="ARBA" id="ARBA00022692"/>
    </source>
</evidence>
<proteinExistence type="inferred from homology"/>
<name>A0A0K8U0P3_BACLA</name>
<dbReference type="InterPro" id="IPR017452">
    <property type="entry name" value="GPCR_Rhodpsn_7TM"/>
</dbReference>
<dbReference type="OrthoDB" id="5864054at2759"/>
<evidence type="ECO:0000313" key="8">
    <source>
        <dbReference type="EMBL" id="JAI20106.1"/>
    </source>
</evidence>
<dbReference type="Gene3D" id="1.20.1070.10">
    <property type="entry name" value="Rhodopsin 7-helix transmembrane proteins"/>
    <property type="match status" value="1"/>
</dbReference>
<feature type="transmembrane region" description="Helical" evidence="6">
    <location>
        <begin position="216"/>
        <end position="234"/>
    </location>
</feature>
<dbReference type="InterPro" id="IPR000276">
    <property type="entry name" value="GPCR_Rhodpsn"/>
</dbReference>
<dbReference type="PRINTS" id="PR00237">
    <property type="entry name" value="GPCRRHODOPSN"/>
</dbReference>
<evidence type="ECO:0000256" key="2">
    <source>
        <dbReference type="ARBA" id="ARBA00010663"/>
    </source>
</evidence>
<feature type="transmembrane region" description="Helical" evidence="6">
    <location>
        <begin position="174"/>
        <end position="196"/>
    </location>
</feature>
<organism evidence="8">
    <name type="scientific">Bactrocera latifrons</name>
    <name type="common">Malaysian fruit fly</name>
    <name type="synonym">Chaetodacus latifrons</name>
    <dbReference type="NCBI Taxonomy" id="174628"/>
    <lineage>
        <taxon>Eukaryota</taxon>
        <taxon>Metazoa</taxon>
        <taxon>Ecdysozoa</taxon>
        <taxon>Arthropoda</taxon>
        <taxon>Hexapoda</taxon>
        <taxon>Insecta</taxon>
        <taxon>Pterygota</taxon>
        <taxon>Neoptera</taxon>
        <taxon>Endopterygota</taxon>
        <taxon>Diptera</taxon>
        <taxon>Brachycera</taxon>
        <taxon>Muscomorpha</taxon>
        <taxon>Tephritoidea</taxon>
        <taxon>Tephritidae</taxon>
        <taxon>Bactrocera</taxon>
        <taxon>Bactrocera</taxon>
    </lineage>
</organism>
<keyword evidence="4 6" id="KW-1133">Transmembrane helix</keyword>
<feature type="transmembrane region" description="Helical" evidence="6">
    <location>
        <begin position="6"/>
        <end position="24"/>
    </location>
</feature>
<protein>
    <recommendedName>
        <fullName evidence="7">G-protein coupled receptors family 1 profile domain-containing protein</fullName>
    </recommendedName>
</protein>
<keyword evidence="3 6" id="KW-0812">Transmembrane</keyword>
<evidence type="ECO:0000256" key="1">
    <source>
        <dbReference type="ARBA" id="ARBA00004370"/>
    </source>
</evidence>